<gene>
    <name evidence="2" type="ORF">JG688_00006868</name>
</gene>
<name>A0A8J5IKQ5_9STRA</name>
<evidence type="ECO:0000313" key="2">
    <source>
        <dbReference type="EMBL" id="KAG6966188.1"/>
    </source>
</evidence>
<keyword evidence="3" id="KW-1185">Reference proteome</keyword>
<accession>A0A8J5IKQ5</accession>
<dbReference type="AlphaFoldDB" id="A0A8J5IKQ5"/>
<dbReference type="EMBL" id="JAENGY010000311">
    <property type="protein sequence ID" value="KAG6966188.1"/>
    <property type="molecule type" value="Genomic_DNA"/>
</dbReference>
<sequence length="205" mass="23223">MDLPAPGFEISSPIRARGRPKQKAKVNKAKKSTSIRMAKADSILHDKQLSLQTISDIVWHDTTYTNCAELLRQFQVFVFEKKMKPLVAHIIANLPTTKSIMAPAHISRILSKALLQRANKVMTLQKKNRALAERDVGVEFPGLVVIGGQSLMSMRRWHQAIDALNRLDRTKKWIAELDFSQFRETHLLVKARQQVGKICCPSGSW</sequence>
<comment type="caution">
    <text evidence="2">The sequence shown here is derived from an EMBL/GenBank/DDBJ whole genome shotgun (WGS) entry which is preliminary data.</text>
</comment>
<proteinExistence type="predicted"/>
<protein>
    <submittedName>
        <fullName evidence="2">Uncharacterized protein</fullName>
    </submittedName>
</protein>
<evidence type="ECO:0000256" key="1">
    <source>
        <dbReference type="SAM" id="MobiDB-lite"/>
    </source>
</evidence>
<evidence type="ECO:0000313" key="3">
    <source>
        <dbReference type="Proteomes" id="UP000709295"/>
    </source>
</evidence>
<feature type="compositionally biased region" description="Basic residues" evidence="1">
    <location>
        <begin position="16"/>
        <end position="31"/>
    </location>
</feature>
<organism evidence="2 3">
    <name type="scientific">Phytophthora aleatoria</name>
    <dbReference type="NCBI Taxonomy" id="2496075"/>
    <lineage>
        <taxon>Eukaryota</taxon>
        <taxon>Sar</taxon>
        <taxon>Stramenopiles</taxon>
        <taxon>Oomycota</taxon>
        <taxon>Peronosporomycetes</taxon>
        <taxon>Peronosporales</taxon>
        <taxon>Peronosporaceae</taxon>
        <taxon>Phytophthora</taxon>
    </lineage>
</organism>
<reference evidence="2" key="1">
    <citation type="submission" date="2021-01" db="EMBL/GenBank/DDBJ databases">
        <title>Phytophthora aleatoria, a newly-described species from Pinus radiata is distinct from Phytophthora cactorum isolates based on comparative genomics.</title>
        <authorList>
            <person name="Mcdougal R."/>
            <person name="Panda P."/>
            <person name="Williams N."/>
            <person name="Studholme D.J."/>
        </authorList>
    </citation>
    <scope>NUCLEOTIDE SEQUENCE</scope>
    <source>
        <strain evidence="2">NZFS 4037</strain>
    </source>
</reference>
<dbReference type="Proteomes" id="UP000709295">
    <property type="component" value="Unassembled WGS sequence"/>
</dbReference>
<feature type="region of interest" description="Disordered" evidence="1">
    <location>
        <begin position="11"/>
        <end position="31"/>
    </location>
</feature>